<protein>
    <submittedName>
        <fullName evidence="1">DUF2141 domain-containing protein</fullName>
    </submittedName>
</protein>
<comment type="caution">
    <text evidence="1">The sequence shown here is derived from an EMBL/GenBank/DDBJ whole genome shotgun (WGS) entry which is preliminary data.</text>
</comment>
<proteinExistence type="predicted"/>
<dbReference type="Pfam" id="PF09912">
    <property type="entry name" value="DUF2141"/>
    <property type="match status" value="1"/>
</dbReference>
<dbReference type="EMBL" id="JACGLS010000001">
    <property type="protein sequence ID" value="MBA6155532.1"/>
    <property type="molecule type" value="Genomic_DNA"/>
</dbReference>
<dbReference type="Proteomes" id="UP000563906">
    <property type="component" value="Unassembled WGS sequence"/>
</dbReference>
<keyword evidence="2" id="KW-1185">Reference proteome</keyword>
<reference evidence="1 2" key="1">
    <citation type="submission" date="2020-07" db="EMBL/GenBank/DDBJ databases">
        <title>Bacterium isolated from marine sediment.</title>
        <authorList>
            <person name="Shang D."/>
            <person name="Du Z.-J."/>
        </authorList>
    </citation>
    <scope>NUCLEOTIDE SEQUENCE [LARGE SCALE GENOMIC DNA]</scope>
    <source>
        <strain evidence="1 2">S7007</strain>
    </source>
</reference>
<sequence length="131" mass="14586">MLFLSGILTSFSQENHTITIDFKGMKSDKGDIYVALYNKADDFLKKPLKGVVVKVVNKKATVTLKDILTGIYAVSAFHDVNDNKKMDTNFFGIPKEPTGMSNEAKAFMGPPKYEDAKFKVDKNTTISINIK</sequence>
<evidence type="ECO:0000313" key="1">
    <source>
        <dbReference type="EMBL" id="MBA6155532.1"/>
    </source>
</evidence>
<dbReference type="AlphaFoldDB" id="A0A839AK67"/>
<dbReference type="InterPro" id="IPR018673">
    <property type="entry name" value="DUF2141"/>
</dbReference>
<gene>
    <name evidence="1" type="ORF">H3Z83_03205</name>
</gene>
<organism evidence="1 2">
    <name type="scientific">Tenacibaculum pelagium</name>
    <dbReference type="NCBI Taxonomy" id="2759527"/>
    <lineage>
        <taxon>Bacteria</taxon>
        <taxon>Pseudomonadati</taxon>
        <taxon>Bacteroidota</taxon>
        <taxon>Flavobacteriia</taxon>
        <taxon>Flavobacteriales</taxon>
        <taxon>Flavobacteriaceae</taxon>
        <taxon>Tenacibaculum</taxon>
    </lineage>
</organism>
<name>A0A839AK67_9FLAO</name>
<accession>A0A839AK67</accession>
<evidence type="ECO:0000313" key="2">
    <source>
        <dbReference type="Proteomes" id="UP000563906"/>
    </source>
</evidence>